<proteinExistence type="predicted"/>
<evidence type="ECO:0000313" key="2">
    <source>
        <dbReference type="EMBL" id="KAK3242339.1"/>
    </source>
</evidence>
<comment type="caution">
    <text evidence="2">The sequence shown here is derived from an EMBL/GenBank/DDBJ whole genome shotgun (WGS) entry which is preliminary data.</text>
</comment>
<feature type="region of interest" description="Disordered" evidence="1">
    <location>
        <begin position="92"/>
        <end position="129"/>
    </location>
</feature>
<gene>
    <name evidence="2" type="ORF">CYMTET_47958</name>
</gene>
<dbReference type="EMBL" id="LGRX02033188">
    <property type="protein sequence ID" value="KAK3242339.1"/>
    <property type="molecule type" value="Genomic_DNA"/>
</dbReference>
<protein>
    <submittedName>
        <fullName evidence="2">Uncharacterized protein</fullName>
    </submittedName>
</protein>
<feature type="compositionally biased region" description="Polar residues" evidence="1">
    <location>
        <begin position="120"/>
        <end position="129"/>
    </location>
</feature>
<evidence type="ECO:0000313" key="3">
    <source>
        <dbReference type="Proteomes" id="UP001190700"/>
    </source>
</evidence>
<keyword evidence="3" id="KW-1185">Reference proteome</keyword>
<organism evidence="2 3">
    <name type="scientific">Cymbomonas tetramitiformis</name>
    <dbReference type="NCBI Taxonomy" id="36881"/>
    <lineage>
        <taxon>Eukaryota</taxon>
        <taxon>Viridiplantae</taxon>
        <taxon>Chlorophyta</taxon>
        <taxon>Pyramimonadophyceae</taxon>
        <taxon>Pyramimonadales</taxon>
        <taxon>Pyramimonadaceae</taxon>
        <taxon>Cymbomonas</taxon>
    </lineage>
</organism>
<dbReference type="AlphaFoldDB" id="A0AAE0BUK7"/>
<evidence type="ECO:0000256" key="1">
    <source>
        <dbReference type="SAM" id="MobiDB-lite"/>
    </source>
</evidence>
<dbReference type="Proteomes" id="UP001190700">
    <property type="component" value="Unassembled WGS sequence"/>
</dbReference>
<name>A0AAE0BUK7_9CHLO</name>
<accession>A0AAE0BUK7</accession>
<reference evidence="2 3" key="1">
    <citation type="journal article" date="2015" name="Genome Biol. Evol.">
        <title>Comparative Genomics of a Bacterivorous Green Alga Reveals Evolutionary Causalities and Consequences of Phago-Mixotrophic Mode of Nutrition.</title>
        <authorList>
            <person name="Burns J.A."/>
            <person name="Paasch A."/>
            <person name="Narechania A."/>
            <person name="Kim E."/>
        </authorList>
    </citation>
    <scope>NUCLEOTIDE SEQUENCE [LARGE SCALE GENOMIC DNA]</scope>
    <source>
        <strain evidence="2 3">PLY_AMNH</strain>
    </source>
</reference>
<sequence>MSSSKTSLEGMDAPEKSPILIRDKTSFVNSKEAHHEVLADTEEGGGDARKHLGLAARQVAESIEPLNVVDVDGMLKSSGVEVALHDVLAGPQMNAPQQLSSPPVVRRAGSRDANALPAPQCTTSAGRAG</sequence>